<evidence type="ECO:0000313" key="1">
    <source>
        <dbReference type="EMBL" id="EKC24443.1"/>
    </source>
</evidence>
<name>K1PRZ7_MAGGI</name>
<dbReference type="AlphaFoldDB" id="K1PRZ7"/>
<accession>K1PRZ7</accession>
<sequence>MHPNDRLFPLIASVLQTSVAVGGPNTCNLAAGQILAQHTLAMNYLEMASVPQIHLCFVLGFFLSQCNQN</sequence>
<dbReference type="InParanoid" id="K1PRZ7"/>
<gene>
    <name evidence="1" type="ORF">CGI_10016409</name>
</gene>
<protein>
    <submittedName>
        <fullName evidence="1">Uncharacterized protein</fullName>
    </submittedName>
</protein>
<proteinExistence type="predicted"/>
<reference evidence="1" key="1">
    <citation type="journal article" date="2012" name="Nature">
        <title>The oyster genome reveals stress adaptation and complexity of shell formation.</title>
        <authorList>
            <person name="Zhang G."/>
            <person name="Fang X."/>
            <person name="Guo X."/>
            <person name="Li L."/>
            <person name="Luo R."/>
            <person name="Xu F."/>
            <person name="Yang P."/>
            <person name="Zhang L."/>
            <person name="Wang X."/>
            <person name="Qi H."/>
            <person name="Xiong Z."/>
            <person name="Que H."/>
            <person name="Xie Y."/>
            <person name="Holland P.W."/>
            <person name="Paps J."/>
            <person name="Zhu Y."/>
            <person name="Wu F."/>
            <person name="Chen Y."/>
            <person name="Wang J."/>
            <person name="Peng C."/>
            <person name="Meng J."/>
            <person name="Yang L."/>
            <person name="Liu J."/>
            <person name="Wen B."/>
            <person name="Zhang N."/>
            <person name="Huang Z."/>
            <person name="Zhu Q."/>
            <person name="Feng Y."/>
            <person name="Mount A."/>
            <person name="Hedgecock D."/>
            <person name="Xu Z."/>
            <person name="Liu Y."/>
            <person name="Domazet-Loso T."/>
            <person name="Du Y."/>
            <person name="Sun X."/>
            <person name="Zhang S."/>
            <person name="Liu B."/>
            <person name="Cheng P."/>
            <person name="Jiang X."/>
            <person name="Li J."/>
            <person name="Fan D."/>
            <person name="Wang W."/>
            <person name="Fu W."/>
            <person name="Wang T."/>
            <person name="Wang B."/>
            <person name="Zhang J."/>
            <person name="Peng Z."/>
            <person name="Li Y."/>
            <person name="Li N."/>
            <person name="Wang J."/>
            <person name="Chen M."/>
            <person name="He Y."/>
            <person name="Tan F."/>
            <person name="Song X."/>
            <person name="Zheng Q."/>
            <person name="Huang R."/>
            <person name="Yang H."/>
            <person name="Du X."/>
            <person name="Chen L."/>
            <person name="Yang M."/>
            <person name="Gaffney P.M."/>
            <person name="Wang S."/>
            <person name="Luo L."/>
            <person name="She Z."/>
            <person name="Ming Y."/>
            <person name="Huang W."/>
            <person name="Zhang S."/>
            <person name="Huang B."/>
            <person name="Zhang Y."/>
            <person name="Qu T."/>
            <person name="Ni P."/>
            <person name="Miao G."/>
            <person name="Wang J."/>
            <person name="Wang Q."/>
            <person name="Steinberg C.E."/>
            <person name="Wang H."/>
            <person name="Li N."/>
            <person name="Qian L."/>
            <person name="Zhang G."/>
            <person name="Li Y."/>
            <person name="Yang H."/>
            <person name="Liu X."/>
            <person name="Wang J."/>
            <person name="Yin Y."/>
            <person name="Wang J."/>
        </authorList>
    </citation>
    <scope>NUCLEOTIDE SEQUENCE [LARGE SCALE GENOMIC DNA]</scope>
    <source>
        <strain evidence="1">05x7-T-G4-1.051#20</strain>
    </source>
</reference>
<dbReference type="EMBL" id="JH815810">
    <property type="protein sequence ID" value="EKC24443.1"/>
    <property type="molecule type" value="Genomic_DNA"/>
</dbReference>
<dbReference type="HOGENOM" id="CLU_2778331_0_0_1"/>
<organism evidence="1">
    <name type="scientific">Magallana gigas</name>
    <name type="common">Pacific oyster</name>
    <name type="synonym">Crassostrea gigas</name>
    <dbReference type="NCBI Taxonomy" id="29159"/>
    <lineage>
        <taxon>Eukaryota</taxon>
        <taxon>Metazoa</taxon>
        <taxon>Spiralia</taxon>
        <taxon>Lophotrochozoa</taxon>
        <taxon>Mollusca</taxon>
        <taxon>Bivalvia</taxon>
        <taxon>Autobranchia</taxon>
        <taxon>Pteriomorphia</taxon>
        <taxon>Ostreida</taxon>
        <taxon>Ostreoidea</taxon>
        <taxon>Ostreidae</taxon>
        <taxon>Magallana</taxon>
    </lineage>
</organism>